<feature type="signal peptide" evidence="1">
    <location>
        <begin position="1"/>
        <end position="24"/>
    </location>
</feature>
<accession>A0A679J1T6</accession>
<reference evidence="2" key="1">
    <citation type="submission" date="2019-12" db="EMBL/GenBank/DDBJ databases">
        <authorList>
            <person name="Cremers G."/>
        </authorList>
    </citation>
    <scope>NUCLEOTIDE SEQUENCE</scope>
    <source>
        <strain evidence="2">Mbul1</strain>
    </source>
</reference>
<sequence>MRLPNSTLAIAFGALAASTAIAEAAPMRLAGHRAVYDLSLAESRGARAVESARGRIVLDFSGDACKGYTMQTRQVTELDSGETGKRLSDLRNTTFEGGDGHSFRFKTNTVLNGSASTSVDGTAESGADALKVKLKEPKRDQYTENGPVLFPTLHMRRMIEAAQAGETTMSAKVFDGSDDGRKIFDTLAVIGKPITAEEPAKDGGADRDKPLREGEMAAMRRWPVTLSYFTPGQGERTPVYTLTFLLYENGVSGGLSLNYGDFTIAGDLSRLDLHKADAKTEAECKP</sequence>
<proteinExistence type="predicted"/>
<keyword evidence="1" id="KW-0732">Signal</keyword>
<evidence type="ECO:0000313" key="2">
    <source>
        <dbReference type="EMBL" id="CAA2102576.1"/>
    </source>
</evidence>
<evidence type="ECO:0000256" key="1">
    <source>
        <dbReference type="SAM" id="SignalP"/>
    </source>
</evidence>
<protein>
    <recommendedName>
        <fullName evidence="3">ATP-binding protein</fullName>
    </recommendedName>
</protein>
<dbReference type="AlphaFoldDB" id="A0A679J1T6"/>
<feature type="chain" id="PRO_5025578633" description="ATP-binding protein" evidence="1">
    <location>
        <begin position="25"/>
        <end position="286"/>
    </location>
</feature>
<evidence type="ECO:0008006" key="3">
    <source>
        <dbReference type="Google" id="ProtNLM"/>
    </source>
</evidence>
<dbReference type="InterPro" id="IPR015000">
    <property type="entry name" value="EipB-like"/>
</dbReference>
<gene>
    <name evidence="2" type="ORF">MBUL_01756</name>
</gene>
<dbReference type="Pfam" id="PF08904">
    <property type="entry name" value="EipB_like"/>
    <property type="match status" value="1"/>
</dbReference>
<organism evidence="2">
    <name type="scientific">Methylobacterium bullatum</name>
    <dbReference type="NCBI Taxonomy" id="570505"/>
    <lineage>
        <taxon>Bacteria</taxon>
        <taxon>Pseudomonadati</taxon>
        <taxon>Pseudomonadota</taxon>
        <taxon>Alphaproteobacteria</taxon>
        <taxon>Hyphomicrobiales</taxon>
        <taxon>Methylobacteriaceae</taxon>
        <taxon>Methylobacterium</taxon>
    </lineage>
</organism>
<name>A0A679J1T6_9HYPH</name>
<dbReference type="EMBL" id="LR743504">
    <property type="protein sequence ID" value="CAA2102576.1"/>
    <property type="molecule type" value="Genomic_DNA"/>
</dbReference>